<evidence type="ECO:0000313" key="2">
    <source>
        <dbReference type="EMBL" id="KAL3677866.1"/>
    </source>
</evidence>
<feature type="compositionally biased region" description="Polar residues" evidence="1">
    <location>
        <begin position="160"/>
        <end position="176"/>
    </location>
</feature>
<comment type="caution">
    <text evidence="2">The sequence shown here is derived from an EMBL/GenBank/DDBJ whole genome shotgun (WGS) entry which is preliminary data.</text>
</comment>
<feature type="compositionally biased region" description="Basic and acidic residues" evidence="1">
    <location>
        <begin position="100"/>
        <end position="114"/>
    </location>
</feature>
<feature type="compositionally biased region" description="Acidic residues" evidence="1">
    <location>
        <begin position="121"/>
        <end position="132"/>
    </location>
</feature>
<accession>A0ABD3GGY8</accession>
<proteinExistence type="predicted"/>
<keyword evidence="3" id="KW-1185">Reference proteome</keyword>
<reference evidence="2 3" key="1">
    <citation type="submission" date="2024-09" db="EMBL/GenBank/DDBJ databases">
        <title>Chromosome-scale assembly of Riccia sorocarpa.</title>
        <authorList>
            <person name="Paukszto L."/>
        </authorList>
    </citation>
    <scope>NUCLEOTIDE SEQUENCE [LARGE SCALE GENOMIC DNA]</scope>
    <source>
        <strain evidence="2">LP-2024</strain>
        <tissue evidence="2">Aerial parts of the thallus</tissue>
    </source>
</reference>
<sequence>MGTPMNNSGLQRSMLQSRSSPNSSLGSAVRGNLFGGSCQSHSVSGRARVHNNEAFEASPGNNTIRERSRSPRSPPERREANVGRKSKNEKKKEKKKEATRRKLELKAKGVEKVQSRTSQQSEEDSSSSDEDTSSTRRLWQTEKDKKSKGSSSTMDTSSGWNHTVPGTQHNLTNEGD</sequence>
<feature type="compositionally biased region" description="Low complexity" evidence="1">
    <location>
        <begin position="149"/>
        <end position="159"/>
    </location>
</feature>
<dbReference type="EMBL" id="JBJQOH010000007">
    <property type="protein sequence ID" value="KAL3677866.1"/>
    <property type="molecule type" value="Genomic_DNA"/>
</dbReference>
<feature type="compositionally biased region" description="Basic and acidic residues" evidence="1">
    <location>
        <begin position="64"/>
        <end position="82"/>
    </location>
</feature>
<feature type="compositionally biased region" description="Polar residues" evidence="1">
    <location>
        <begin position="1"/>
        <end position="26"/>
    </location>
</feature>
<dbReference type="Proteomes" id="UP001633002">
    <property type="component" value="Unassembled WGS sequence"/>
</dbReference>
<organism evidence="2 3">
    <name type="scientific">Riccia sorocarpa</name>
    <dbReference type="NCBI Taxonomy" id="122646"/>
    <lineage>
        <taxon>Eukaryota</taxon>
        <taxon>Viridiplantae</taxon>
        <taxon>Streptophyta</taxon>
        <taxon>Embryophyta</taxon>
        <taxon>Marchantiophyta</taxon>
        <taxon>Marchantiopsida</taxon>
        <taxon>Marchantiidae</taxon>
        <taxon>Marchantiales</taxon>
        <taxon>Ricciaceae</taxon>
        <taxon>Riccia</taxon>
    </lineage>
</organism>
<gene>
    <name evidence="2" type="ORF">R1sor_020822</name>
</gene>
<feature type="compositionally biased region" description="Basic residues" evidence="1">
    <location>
        <begin position="84"/>
        <end position="99"/>
    </location>
</feature>
<protein>
    <submittedName>
        <fullName evidence="2">Uncharacterized protein</fullName>
    </submittedName>
</protein>
<dbReference type="AlphaFoldDB" id="A0ABD3GGY8"/>
<evidence type="ECO:0000313" key="3">
    <source>
        <dbReference type="Proteomes" id="UP001633002"/>
    </source>
</evidence>
<name>A0ABD3GGY8_9MARC</name>
<feature type="region of interest" description="Disordered" evidence="1">
    <location>
        <begin position="1"/>
        <end position="176"/>
    </location>
</feature>
<evidence type="ECO:0000256" key="1">
    <source>
        <dbReference type="SAM" id="MobiDB-lite"/>
    </source>
</evidence>